<dbReference type="EMBL" id="CM004478">
    <property type="protein sequence ID" value="OCT71597.1"/>
    <property type="molecule type" value="Genomic_DNA"/>
</dbReference>
<evidence type="ECO:0000313" key="3">
    <source>
        <dbReference type="Proteomes" id="UP000694892"/>
    </source>
</evidence>
<reference evidence="3" key="1">
    <citation type="journal article" date="2016" name="Nature">
        <title>Genome evolution in the allotetraploid frog Xenopus laevis.</title>
        <authorList>
            <person name="Session A.M."/>
            <person name="Uno Y."/>
            <person name="Kwon T."/>
            <person name="Chapman J.A."/>
            <person name="Toyoda A."/>
            <person name="Takahashi S."/>
            <person name="Fukui A."/>
            <person name="Hikosaka A."/>
            <person name="Suzuki A."/>
            <person name="Kondo M."/>
            <person name="van Heeringen S.J."/>
            <person name="Quigley I."/>
            <person name="Heinz S."/>
            <person name="Ogino H."/>
            <person name="Ochi H."/>
            <person name="Hellsten U."/>
            <person name="Lyons J.B."/>
            <person name="Simakov O."/>
            <person name="Putnam N."/>
            <person name="Stites J."/>
            <person name="Kuroki Y."/>
            <person name="Tanaka T."/>
            <person name="Michiue T."/>
            <person name="Watanabe M."/>
            <person name="Bogdanovic O."/>
            <person name="Lister R."/>
            <person name="Georgiou G."/>
            <person name="Paranjpe S.S."/>
            <person name="van Kruijsbergen I."/>
            <person name="Shu S."/>
            <person name="Carlson J."/>
            <person name="Kinoshita T."/>
            <person name="Ohta Y."/>
            <person name="Mawaribuchi S."/>
            <person name="Jenkins J."/>
            <person name="Grimwood J."/>
            <person name="Schmutz J."/>
            <person name="Mitros T."/>
            <person name="Mozaffari S.V."/>
            <person name="Suzuki Y."/>
            <person name="Haramoto Y."/>
            <person name="Yamamoto T.S."/>
            <person name="Takagi C."/>
            <person name="Heald R."/>
            <person name="Miller K."/>
            <person name="Haudenschild C."/>
            <person name="Kitzman J."/>
            <person name="Nakayama T."/>
            <person name="Izutsu Y."/>
            <person name="Robert J."/>
            <person name="Fortriede J."/>
            <person name="Burns K."/>
            <person name="Lotay V."/>
            <person name="Karimi K."/>
            <person name="Yasuoka Y."/>
            <person name="Dichmann D.S."/>
            <person name="Flajnik M.F."/>
            <person name="Houston D.W."/>
            <person name="Shendure J."/>
            <person name="DuPasquier L."/>
            <person name="Vize P.D."/>
            <person name="Zorn A.M."/>
            <person name="Ito M."/>
            <person name="Marcotte E.M."/>
            <person name="Wallingford J.B."/>
            <person name="Ito Y."/>
            <person name="Asashima M."/>
            <person name="Ueno N."/>
            <person name="Matsuda Y."/>
            <person name="Veenstra G.J."/>
            <person name="Fujiyama A."/>
            <person name="Harland R.M."/>
            <person name="Taira M."/>
            <person name="Rokhsar D.S."/>
        </authorList>
    </citation>
    <scope>NUCLEOTIDE SEQUENCE [LARGE SCALE GENOMIC DNA]</scope>
    <source>
        <strain evidence="3">J</strain>
    </source>
</reference>
<organism evidence="2 3">
    <name type="scientific">Xenopus laevis</name>
    <name type="common">African clawed frog</name>
    <dbReference type="NCBI Taxonomy" id="8355"/>
    <lineage>
        <taxon>Eukaryota</taxon>
        <taxon>Metazoa</taxon>
        <taxon>Chordata</taxon>
        <taxon>Craniata</taxon>
        <taxon>Vertebrata</taxon>
        <taxon>Euteleostomi</taxon>
        <taxon>Amphibia</taxon>
        <taxon>Batrachia</taxon>
        <taxon>Anura</taxon>
        <taxon>Pipoidea</taxon>
        <taxon>Pipidae</taxon>
        <taxon>Xenopodinae</taxon>
        <taxon>Xenopus</taxon>
        <taxon>Xenopus</taxon>
    </lineage>
</organism>
<name>A0A974HB92_XENLA</name>
<proteinExistence type="predicted"/>
<evidence type="ECO:0000313" key="2">
    <source>
        <dbReference type="EMBL" id="OCT71597.1"/>
    </source>
</evidence>
<sequence>MLIQGASANEDRHSGHPRHTPIRPPGNSLCVIYFHLFCSRNPGYRNCIAKLISPLCQQHPGDNRDSCWHSEYTRQITATKLCIF</sequence>
<evidence type="ECO:0000256" key="1">
    <source>
        <dbReference type="SAM" id="MobiDB-lite"/>
    </source>
</evidence>
<dbReference type="Proteomes" id="UP000694892">
    <property type="component" value="Chromosome 7L"/>
</dbReference>
<accession>A0A974HB92</accession>
<feature type="region of interest" description="Disordered" evidence="1">
    <location>
        <begin position="1"/>
        <end position="25"/>
    </location>
</feature>
<dbReference type="AlphaFoldDB" id="A0A974HB92"/>
<protein>
    <submittedName>
        <fullName evidence="2">Uncharacterized protein</fullName>
    </submittedName>
</protein>
<gene>
    <name evidence="2" type="ORF">XELAEV_18034575mg</name>
</gene>